<protein>
    <submittedName>
        <fullName evidence="1">Uncharacterized protein</fullName>
    </submittedName>
</protein>
<evidence type="ECO:0000313" key="2">
    <source>
        <dbReference type="Proteomes" id="UP000595237"/>
    </source>
</evidence>
<dbReference type="Proteomes" id="UP000595237">
    <property type="component" value="Chromosome"/>
</dbReference>
<name>A0ABX7CYN5_SERLI</name>
<proteinExistence type="predicted"/>
<gene>
    <name evidence="1" type="ORF">I6I38_15370</name>
</gene>
<sequence length="177" mass="20177">MLIPYKNCLEKCIDMKFNDLKEKHLKLKRTQWQLRERLQNNACDLFREYSESLSLPSDTWQDAQGNSYPYVEIGIWKKPGEFELTPFPRLPIDENYLLNFVISTTLDDSPVTGGYRQGISISLWYDQSVLRVAVGSGDDIVHLQVSPQPGGFFEVCAAIKTLINTTMVRATPSTVIV</sequence>
<reference evidence="1 2" key="1">
    <citation type="submission" date="2021-01" db="EMBL/GenBank/DDBJ databases">
        <title>FDA dAtabase for Regulatory Grade micrObial Sequences (FDA-ARGOS): Supporting development and validation of Infectious Disease Dx tests.</title>
        <authorList>
            <person name="Blissenbach B."/>
            <person name="Krut O."/>
            <person name="Tallon L."/>
            <person name="Sadzewicz L."/>
            <person name="Zhao X."/>
            <person name="Boylan J."/>
            <person name="Ott S."/>
            <person name="Bowen H."/>
            <person name="Vavikolanu K."/>
            <person name="Mehta A."/>
            <person name="Aluvathingal J."/>
            <person name="Nadendla S."/>
            <person name="Yan Y."/>
            <person name="Sichtig H."/>
        </authorList>
    </citation>
    <scope>NUCLEOTIDE SEQUENCE [LARGE SCALE GENOMIC DNA]</scope>
    <source>
        <strain evidence="1 2">FDAARGOS_1081</strain>
    </source>
</reference>
<organism evidence="1 2">
    <name type="scientific">Serratia liquefaciens</name>
    <dbReference type="NCBI Taxonomy" id="614"/>
    <lineage>
        <taxon>Bacteria</taxon>
        <taxon>Pseudomonadati</taxon>
        <taxon>Pseudomonadota</taxon>
        <taxon>Gammaproteobacteria</taxon>
        <taxon>Enterobacterales</taxon>
        <taxon>Yersiniaceae</taxon>
        <taxon>Serratia</taxon>
    </lineage>
</organism>
<dbReference type="EMBL" id="CP068148">
    <property type="protein sequence ID" value="QQU53712.1"/>
    <property type="molecule type" value="Genomic_DNA"/>
</dbReference>
<evidence type="ECO:0000313" key="1">
    <source>
        <dbReference type="EMBL" id="QQU53712.1"/>
    </source>
</evidence>
<keyword evidence="2" id="KW-1185">Reference proteome</keyword>
<dbReference type="RefSeq" id="WP_201895502.1">
    <property type="nucleotide sequence ID" value="NZ_CP068148.1"/>
</dbReference>
<accession>A0ABX7CYN5</accession>